<keyword evidence="4" id="KW-0444">Lipid biosynthesis</keyword>
<keyword evidence="7" id="KW-0594">Phospholipid biosynthesis</keyword>
<evidence type="ECO:0000256" key="6">
    <source>
        <dbReference type="ARBA" id="ARBA00023098"/>
    </source>
</evidence>
<dbReference type="InterPro" id="IPR000008">
    <property type="entry name" value="C2_dom"/>
</dbReference>
<evidence type="ECO:0000256" key="10">
    <source>
        <dbReference type="ARBA" id="ARBA00023317"/>
    </source>
</evidence>
<keyword evidence="8" id="KW-0456">Lyase</keyword>
<dbReference type="GO" id="GO:0046474">
    <property type="term" value="P:glycerophospholipid biosynthetic process"/>
    <property type="evidence" value="ECO:0007669"/>
    <property type="project" value="UniProtKB-ARBA"/>
</dbReference>
<evidence type="ECO:0000256" key="4">
    <source>
        <dbReference type="ARBA" id="ARBA00022516"/>
    </source>
</evidence>
<evidence type="ECO:0000313" key="15">
    <source>
        <dbReference type="Proteomes" id="UP000697127"/>
    </source>
</evidence>
<dbReference type="Pfam" id="PF00168">
    <property type="entry name" value="C2"/>
    <property type="match status" value="1"/>
</dbReference>
<comment type="caution">
    <text evidence="14">The sequence shown here is derived from an EMBL/GenBank/DDBJ whole genome shotgun (WGS) entry which is preliminary data.</text>
</comment>
<dbReference type="InterPro" id="IPR003817">
    <property type="entry name" value="PS_Dcarbxylase"/>
</dbReference>
<dbReference type="InterPro" id="IPR035892">
    <property type="entry name" value="C2_domain_sf"/>
</dbReference>
<dbReference type="NCBIfam" id="TIGR00163">
    <property type="entry name" value="PS_decarb"/>
    <property type="match status" value="1"/>
</dbReference>
<evidence type="ECO:0000313" key="14">
    <source>
        <dbReference type="EMBL" id="KAG0686722.1"/>
    </source>
</evidence>
<evidence type="ECO:0000256" key="5">
    <source>
        <dbReference type="ARBA" id="ARBA00022793"/>
    </source>
</evidence>
<dbReference type="SUPFAM" id="SSF49562">
    <property type="entry name" value="C2 domain (Calcium/lipid-binding domain, CaLB)"/>
    <property type="match status" value="1"/>
</dbReference>
<sequence length="974" mass="110088">MNTIIFDNQTTNSGISISLEFSIKQLKKINDENTYVTAKIRNITLQTDCLENSVVYKILKNDQTNLFNIILLDLSSIKRLGLKNDILNFIISINESNDISNDNLNDIQISISILNILTLNTAKVKQLTKSFSLFLVDINFDIITNHLDVESSIINNYTKNFNSYHSLLKSNDNENHYIQNSNFNKKEKEENISDSYSMSSDISSLVSTMNNSSISLSSISNINNSTRKSNSNNNNNNNNNKPKSLNHLVLNPLHGSRRESRSNTSLLINSRSTSNMNSLATSKSDLSNSNPDLYHDDTDGFLILQIESATGLPPFRNSTKLGYDMDPFVVVSFSKQIFKTAVCRHALNPSWKNQLINIRVSKYSFNFQLKMSVYDFDFFAFNSDICSSTIEISNLINESEYNNTHSWTYKTLPLVFSTKSKSKKFVNLNDFFPELSIRFKYVSVASLLKLPHQFNPRKEKCPNCHKIDKRNNSALQHLSVCTLDLKPRQFLHKHYATSNNASRRWYSKVLAHIAYGRLTVGGNNAHILVQDRETGLVLEEKISAFVKLGIRLLYKSVKSDNSSEKIKRMLRLLSIKQGTRYDNPDSKYKIQGFVKFHGLSPTLNECLQPDLSKYNTFNEFFSRRLKLNARPVEGGTNNDVITSVADSRLVVFENTSNAKLLWIKGSGFTIDKLLGKQKNNIKEGNNENDCSIAIFRLAPQDYHRVHIPLNGKILKITQIHGSYYTVNPMAIRSSLDVFGENVRTVVTLETEEYGIVEIVLVGAMMVGSIIITVNINDYVKKGQELGYFKFGGSTVVLVFKKQENKSIIQWDGDLLSNSNKKLETLVKVGMSVGHASDKPMYFRGIKKEVSESERKEIIRRVTGIADEYQTGVSDTLKSKLGGMIDDVMSMKSAGRSFLGGDRNIDELTNDWEIQELTTLDGLNDDNNNIGNNNNNSSNNNVEIDIARPLVERELYQVLGFSDDDQDEDDGLSDA</sequence>
<organism evidence="14 15">
    <name type="scientific">Pichia californica</name>
    <dbReference type="NCBI Taxonomy" id="460514"/>
    <lineage>
        <taxon>Eukaryota</taxon>
        <taxon>Fungi</taxon>
        <taxon>Dikarya</taxon>
        <taxon>Ascomycota</taxon>
        <taxon>Saccharomycotina</taxon>
        <taxon>Pichiomycetes</taxon>
        <taxon>Pichiales</taxon>
        <taxon>Pichiaceae</taxon>
        <taxon>Pichia</taxon>
    </lineage>
</organism>
<keyword evidence="15" id="KW-1185">Reference proteome</keyword>
<keyword evidence="5" id="KW-0210">Decarboxylase</keyword>
<protein>
    <recommendedName>
        <fullName evidence="3">phosphatidylserine decarboxylase</fullName>
        <ecNumber evidence="3">4.1.1.65</ecNumber>
    </recommendedName>
</protein>
<dbReference type="AlphaFoldDB" id="A0A9P6WIG6"/>
<keyword evidence="10" id="KW-0670">Pyruvate</keyword>
<gene>
    <name evidence="14" type="ORF">C6P40_003473</name>
</gene>
<name>A0A9P6WIG6_9ASCO</name>
<evidence type="ECO:0000256" key="12">
    <source>
        <dbReference type="SAM" id="MobiDB-lite"/>
    </source>
</evidence>
<evidence type="ECO:0000256" key="11">
    <source>
        <dbReference type="ARBA" id="ARBA00024326"/>
    </source>
</evidence>
<dbReference type="Proteomes" id="UP000697127">
    <property type="component" value="Unassembled WGS sequence"/>
</dbReference>
<dbReference type="PROSITE" id="PS50004">
    <property type="entry name" value="C2"/>
    <property type="match status" value="1"/>
</dbReference>
<dbReference type="GO" id="GO:0004609">
    <property type="term" value="F:phosphatidylserine decarboxylase activity"/>
    <property type="evidence" value="ECO:0007669"/>
    <property type="project" value="UniProtKB-EC"/>
</dbReference>
<dbReference type="PANTHER" id="PTHR10067:SF17">
    <property type="entry name" value="PHOSPHATIDYLSERINE DECARBOXYLASE PROENZYME 2"/>
    <property type="match status" value="1"/>
</dbReference>
<dbReference type="InterPro" id="IPR033177">
    <property type="entry name" value="PSD-B"/>
</dbReference>
<comment type="pathway">
    <text evidence="11">Phospholipid metabolism; phosphatidylethanolamine biosynthesis.</text>
</comment>
<feature type="compositionally biased region" description="Low complexity" evidence="12">
    <location>
        <begin position="222"/>
        <end position="246"/>
    </location>
</feature>
<keyword evidence="6" id="KW-0443">Lipid metabolism</keyword>
<evidence type="ECO:0000256" key="1">
    <source>
        <dbReference type="ARBA" id="ARBA00001928"/>
    </source>
</evidence>
<dbReference type="Gene3D" id="2.60.40.150">
    <property type="entry name" value="C2 domain"/>
    <property type="match status" value="1"/>
</dbReference>
<reference evidence="14" key="1">
    <citation type="submission" date="2020-11" db="EMBL/GenBank/DDBJ databases">
        <title>Kefir isolates.</title>
        <authorList>
            <person name="Marcisauskas S."/>
            <person name="Kim Y."/>
            <person name="Blasche S."/>
        </authorList>
    </citation>
    <scope>NUCLEOTIDE SEQUENCE</scope>
    <source>
        <strain evidence="14">Olga-1</strain>
    </source>
</reference>
<evidence type="ECO:0000256" key="9">
    <source>
        <dbReference type="ARBA" id="ARBA00023264"/>
    </source>
</evidence>
<comment type="pathway">
    <text evidence="2">Lipid metabolism.</text>
</comment>
<feature type="region of interest" description="Disordered" evidence="12">
    <location>
        <begin position="254"/>
        <end position="273"/>
    </location>
</feature>
<evidence type="ECO:0000259" key="13">
    <source>
        <dbReference type="PROSITE" id="PS50004"/>
    </source>
</evidence>
<feature type="compositionally biased region" description="Polar residues" evidence="12">
    <location>
        <begin position="262"/>
        <end position="273"/>
    </location>
</feature>
<evidence type="ECO:0000256" key="7">
    <source>
        <dbReference type="ARBA" id="ARBA00023209"/>
    </source>
</evidence>
<dbReference type="SMART" id="SM00239">
    <property type="entry name" value="C2"/>
    <property type="match status" value="1"/>
</dbReference>
<dbReference type="EMBL" id="PUHW01000396">
    <property type="protein sequence ID" value="KAG0686722.1"/>
    <property type="molecule type" value="Genomic_DNA"/>
</dbReference>
<accession>A0A9P6WIG6</accession>
<keyword evidence="9" id="KW-1208">Phospholipid metabolism</keyword>
<proteinExistence type="predicted"/>
<feature type="domain" description="C2" evidence="13">
    <location>
        <begin position="280"/>
        <end position="405"/>
    </location>
</feature>
<dbReference type="EC" id="4.1.1.65" evidence="3"/>
<feature type="region of interest" description="Disordered" evidence="12">
    <location>
        <begin position="222"/>
        <end position="247"/>
    </location>
</feature>
<evidence type="ECO:0000256" key="3">
    <source>
        <dbReference type="ARBA" id="ARBA00012243"/>
    </source>
</evidence>
<dbReference type="PANTHER" id="PTHR10067">
    <property type="entry name" value="PHOSPHATIDYLSERINE DECARBOXYLASE"/>
    <property type="match status" value="1"/>
</dbReference>
<comment type="cofactor">
    <cofactor evidence="1">
        <name>pyruvate</name>
        <dbReference type="ChEBI" id="CHEBI:15361"/>
    </cofactor>
</comment>
<evidence type="ECO:0000256" key="8">
    <source>
        <dbReference type="ARBA" id="ARBA00023239"/>
    </source>
</evidence>
<dbReference type="Pfam" id="PF02666">
    <property type="entry name" value="PS_Dcarbxylase"/>
    <property type="match status" value="1"/>
</dbReference>
<evidence type="ECO:0000256" key="2">
    <source>
        <dbReference type="ARBA" id="ARBA00005189"/>
    </source>
</evidence>